<proteinExistence type="inferred from homology"/>
<keyword evidence="11" id="KW-1185">Reference proteome</keyword>
<dbReference type="PANTHER" id="PTHR33653:SF1">
    <property type="entry name" value="RIBONUCLEASE VAPC2"/>
    <property type="match status" value="1"/>
</dbReference>
<sequence>MIILDTNVISEMMRPQPNFQVMSWLRGFPVEELAITAVSIAEISYGLKRLPEGRRRDSLQWRFQMFIAQGFSNRIFPFDEKAAEVYADIIVNRQQKGKPIEVMDAMIASIALLKTATLATRNVSDFQNCGLELINPWESSSEI</sequence>
<dbReference type="GO" id="GO:0000287">
    <property type="term" value="F:magnesium ion binding"/>
    <property type="evidence" value="ECO:0007669"/>
    <property type="project" value="UniProtKB-UniRule"/>
</dbReference>
<comment type="similarity">
    <text evidence="7 8">Belongs to the PINc/VapC protein family.</text>
</comment>
<protein>
    <recommendedName>
        <fullName evidence="8">Ribonuclease VapC</fullName>
        <shortName evidence="8">RNase VapC</shortName>
        <ecNumber evidence="8">3.1.-.-</ecNumber>
    </recommendedName>
    <alternativeName>
        <fullName evidence="8">Toxin VapC</fullName>
    </alternativeName>
</protein>
<accession>A0A5B8NRN6</accession>
<organism evidence="10 11">
    <name type="scientific">Euhalothece natronophila Z-M001</name>
    <dbReference type="NCBI Taxonomy" id="522448"/>
    <lineage>
        <taxon>Bacteria</taxon>
        <taxon>Bacillati</taxon>
        <taxon>Cyanobacteriota</taxon>
        <taxon>Cyanophyceae</taxon>
        <taxon>Oscillatoriophycideae</taxon>
        <taxon>Chroococcales</taxon>
        <taxon>Halothecacae</taxon>
        <taxon>Halothece cluster</taxon>
        <taxon>Euhalothece</taxon>
    </lineage>
</organism>
<evidence type="ECO:0000256" key="2">
    <source>
        <dbReference type="ARBA" id="ARBA00022649"/>
    </source>
</evidence>
<gene>
    <name evidence="8" type="primary">vapC</name>
    <name evidence="10" type="ORF">FRE64_12755</name>
</gene>
<keyword evidence="2 8" id="KW-1277">Toxin-antitoxin system</keyword>
<dbReference type="CDD" id="cd18731">
    <property type="entry name" value="PIN_NgFitB-like"/>
    <property type="match status" value="1"/>
</dbReference>
<evidence type="ECO:0000256" key="6">
    <source>
        <dbReference type="ARBA" id="ARBA00022842"/>
    </source>
</evidence>
<evidence type="ECO:0000256" key="3">
    <source>
        <dbReference type="ARBA" id="ARBA00022722"/>
    </source>
</evidence>
<feature type="binding site" evidence="8">
    <location>
        <position position="5"/>
    </location>
    <ligand>
        <name>Mg(2+)</name>
        <dbReference type="ChEBI" id="CHEBI:18420"/>
    </ligand>
</feature>
<dbReference type="GO" id="GO:0016787">
    <property type="term" value="F:hydrolase activity"/>
    <property type="evidence" value="ECO:0007669"/>
    <property type="project" value="UniProtKB-KW"/>
</dbReference>
<dbReference type="KEGG" id="enn:FRE64_12755"/>
<dbReference type="GO" id="GO:0090729">
    <property type="term" value="F:toxin activity"/>
    <property type="evidence" value="ECO:0007669"/>
    <property type="project" value="UniProtKB-KW"/>
</dbReference>
<evidence type="ECO:0000256" key="8">
    <source>
        <dbReference type="HAMAP-Rule" id="MF_00265"/>
    </source>
</evidence>
<dbReference type="InterPro" id="IPR022907">
    <property type="entry name" value="VapC_family"/>
</dbReference>
<dbReference type="Gene3D" id="3.40.50.1010">
    <property type="entry name" value="5'-nuclease"/>
    <property type="match status" value="1"/>
</dbReference>
<evidence type="ECO:0000256" key="7">
    <source>
        <dbReference type="ARBA" id="ARBA00038093"/>
    </source>
</evidence>
<dbReference type="InterPro" id="IPR050556">
    <property type="entry name" value="Type_II_TA_system_RNase"/>
</dbReference>
<comment type="cofactor">
    <cofactor evidence="1 8">
        <name>Mg(2+)</name>
        <dbReference type="ChEBI" id="CHEBI:18420"/>
    </cofactor>
</comment>
<keyword evidence="8" id="KW-0800">Toxin</keyword>
<evidence type="ECO:0000313" key="11">
    <source>
        <dbReference type="Proteomes" id="UP000318453"/>
    </source>
</evidence>
<dbReference type="AlphaFoldDB" id="A0A5B8NRN6"/>
<dbReference type="Pfam" id="PF01850">
    <property type="entry name" value="PIN"/>
    <property type="match status" value="1"/>
</dbReference>
<dbReference type="Proteomes" id="UP000318453">
    <property type="component" value="Chromosome"/>
</dbReference>
<feature type="domain" description="PIN" evidence="9">
    <location>
        <begin position="2"/>
        <end position="122"/>
    </location>
</feature>
<dbReference type="PANTHER" id="PTHR33653">
    <property type="entry name" value="RIBONUCLEASE VAPC2"/>
    <property type="match status" value="1"/>
</dbReference>
<dbReference type="GO" id="GO:0004540">
    <property type="term" value="F:RNA nuclease activity"/>
    <property type="evidence" value="ECO:0007669"/>
    <property type="project" value="InterPro"/>
</dbReference>
<keyword evidence="6 8" id="KW-0460">Magnesium</keyword>
<dbReference type="HAMAP" id="MF_00265">
    <property type="entry name" value="VapC_Nob1"/>
    <property type="match status" value="1"/>
</dbReference>
<dbReference type="SUPFAM" id="SSF88723">
    <property type="entry name" value="PIN domain-like"/>
    <property type="match status" value="1"/>
</dbReference>
<dbReference type="InterPro" id="IPR002716">
    <property type="entry name" value="PIN_dom"/>
</dbReference>
<evidence type="ECO:0000256" key="1">
    <source>
        <dbReference type="ARBA" id="ARBA00001946"/>
    </source>
</evidence>
<name>A0A5B8NRN6_9CHRO</name>
<evidence type="ECO:0000256" key="4">
    <source>
        <dbReference type="ARBA" id="ARBA00022723"/>
    </source>
</evidence>
<dbReference type="RefSeq" id="WP_146296584.1">
    <property type="nucleotide sequence ID" value="NZ_CP042326.1"/>
</dbReference>
<comment type="function">
    <text evidence="8">Toxic component of a toxin-antitoxin (TA) system. An RNase.</text>
</comment>
<evidence type="ECO:0000313" key="10">
    <source>
        <dbReference type="EMBL" id="QDZ40740.1"/>
    </source>
</evidence>
<dbReference type="InterPro" id="IPR029060">
    <property type="entry name" value="PIN-like_dom_sf"/>
</dbReference>
<dbReference type="OrthoDB" id="9815354at2"/>
<feature type="binding site" evidence="8">
    <location>
        <position position="104"/>
    </location>
    <ligand>
        <name>Mg(2+)</name>
        <dbReference type="ChEBI" id="CHEBI:18420"/>
    </ligand>
</feature>
<keyword evidence="5 8" id="KW-0378">Hydrolase</keyword>
<keyword evidence="3 8" id="KW-0540">Nuclease</keyword>
<dbReference type="EC" id="3.1.-.-" evidence="8"/>
<evidence type="ECO:0000259" key="9">
    <source>
        <dbReference type="Pfam" id="PF01850"/>
    </source>
</evidence>
<reference evidence="10" key="1">
    <citation type="submission" date="2019-08" db="EMBL/GenBank/DDBJ databases">
        <title>Carotenoids and Carotenoid Binding Proteins in the Halophilic Cyanobacterium Euhalothece sp. ZM00.</title>
        <authorList>
            <person name="Cho S.M."/>
            <person name="Song J.Y."/>
            <person name="Park Y.-I."/>
        </authorList>
    </citation>
    <scope>NUCLEOTIDE SEQUENCE [LARGE SCALE GENOMIC DNA]</scope>
    <source>
        <strain evidence="10">Z-M001</strain>
    </source>
</reference>
<keyword evidence="4 8" id="KW-0479">Metal-binding</keyword>
<evidence type="ECO:0000256" key="5">
    <source>
        <dbReference type="ARBA" id="ARBA00022801"/>
    </source>
</evidence>
<dbReference type="EMBL" id="CP042326">
    <property type="protein sequence ID" value="QDZ40740.1"/>
    <property type="molecule type" value="Genomic_DNA"/>
</dbReference>